<proteinExistence type="predicted"/>
<protein>
    <submittedName>
        <fullName evidence="2">Uncharacterized protein</fullName>
    </submittedName>
</protein>
<dbReference type="Proteomes" id="UP001140091">
    <property type="component" value="Unassembled WGS sequence"/>
</dbReference>
<feature type="non-terminal residue" evidence="2">
    <location>
        <position position="1"/>
    </location>
</feature>
<name>A0A9W8M7U2_9AGAR</name>
<feature type="region of interest" description="Disordered" evidence="1">
    <location>
        <begin position="141"/>
        <end position="181"/>
    </location>
</feature>
<evidence type="ECO:0000313" key="3">
    <source>
        <dbReference type="Proteomes" id="UP001140091"/>
    </source>
</evidence>
<sequence length="216" mass="24719">MDAHNAIPVDRTFWRKLPGGRYFERLVCKSQRDDVQVLGKHCSQHENTGIHRTNAQKLRYRHAYPPAGSLNQPVPDNIAQPIIESATFALVHSIARPHQPPPTMADNMPWFQPEDFSMDTTVEEQEVVMSREIARNVLDVLFDNDSSDDLDEDPPSSESSEEEDEIPQVPAGGTSAQRKRRLEDLFGEEKDWYPWLDKIVNLRTGRHDASPSFRVF</sequence>
<evidence type="ECO:0000313" key="2">
    <source>
        <dbReference type="EMBL" id="KAJ2922025.1"/>
    </source>
</evidence>
<gene>
    <name evidence="2" type="ORF">H1R20_g15058</name>
</gene>
<organism evidence="2 3">
    <name type="scientific">Candolleomyces eurysporus</name>
    <dbReference type="NCBI Taxonomy" id="2828524"/>
    <lineage>
        <taxon>Eukaryota</taxon>
        <taxon>Fungi</taxon>
        <taxon>Dikarya</taxon>
        <taxon>Basidiomycota</taxon>
        <taxon>Agaricomycotina</taxon>
        <taxon>Agaricomycetes</taxon>
        <taxon>Agaricomycetidae</taxon>
        <taxon>Agaricales</taxon>
        <taxon>Agaricineae</taxon>
        <taxon>Psathyrellaceae</taxon>
        <taxon>Candolleomyces</taxon>
    </lineage>
</organism>
<keyword evidence="3" id="KW-1185">Reference proteome</keyword>
<accession>A0A9W8M7U2</accession>
<evidence type="ECO:0000256" key="1">
    <source>
        <dbReference type="SAM" id="MobiDB-lite"/>
    </source>
</evidence>
<comment type="caution">
    <text evidence="2">The sequence shown here is derived from an EMBL/GenBank/DDBJ whole genome shotgun (WGS) entry which is preliminary data.</text>
</comment>
<dbReference type="AlphaFoldDB" id="A0A9W8M7U2"/>
<dbReference type="EMBL" id="JANBPK010001521">
    <property type="protein sequence ID" value="KAJ2922025.1"/>
    <property type="molecule type" value="Genomic_DNA"/>
</dbReference>
<reference evidence="2" key="1">
    <citation type="submission" date="2022-06" db="EMBL/GenBank/DDBJ databases">
        <title>Genome Sequence of Candolleomyces eurysporus.</title>
        <authorList>
            <person name="Buettner E."/>
        </authorList>
    </citation>
    <scope>NUCLEOTIDE SEQUENCE</scope>
    <source>
        <strain evidence="2">VTCC 930004</strain>
    </source>
</reference>
<feature type="compositionally biased region" description="Acidic residues" evidence="1">
    <location>
        <begin position="145"/>
        <end position="166"/>
    </location>
</feature>